<comment type="caution">
    <text evidence="1">The sequence shown here is derived from an EMBL/GenBank/DDBJ whole genome shotgun (WGS) entry which is preliminary data.</text>
</comment>
<name>A0A0F9DVW3_9ZZZZ</name>
<organism evidence="1">
    <name type="scientific">marine sediment metagenome</name>
    <dbReference type="NCBI Taxonomy" id="412755"/>
    <lineage>
        <taxon>unclassified sequences</taxon>
        <taxon>metagenomes</taxon>
        <taxon>ecological metagenomes</taxon>
    </lineage>
</organism>
<proteinExistence type="predicted"/>
<sequence length="180" mass="20659">GTCHTAIIDAVESEFLIKTKYRNSFKYALNKQYEIRNVPKIGTDIVTESGTSNVPKIGHTKETTTKNKLTKEKKNTYTNDLKKQFVYVLADVMEMDATINFAKLARWGKVLHGGKYTPHQISKIYGYGGVYWKEDWRGKKGQLPNYSTITATIKSFTRAPEEKDGWKKYVEGEYGDFIEH</sequence>
<gene>
    <name evidence="1" type="ORF">LCGC14_2441440</name>
</gene>
<evidence type="ECO:0000313" key="1">
    <source>
        <dbReference type="EMBL" id="KKL21836.1"/>
    </source>
</evidence>
<protein>
    <submittedName>
        <fullName evidence="1">Uncharacterized protein</fullName>
    </submittedName>
</protein>
<dbReference type="EMBL" id="LAZR01037581">
    <property type="protein sequence ID" value="KKL21836.1"/>
    <property type="molecule type" value="Genomic_DNA"/>
</dbReference>
<reference evidence="1" key="1">
    <citation type="journal article" date="2015" name="Nature">
        <title>Complex archaea that bridge the gap between prokaryotes and eukaryotes.</title>
        <authorList>
            <person name="Spang A."/>
            <person name="Saw J.H."/>
            <person name="Jorgensen S.L."/>
            <person name="Zaremba-Niedzwiedzka K."/>
            <person name="Martijn J."/>
            <person name="Lind A.E."/>
            <person name="van Eijk R."/>
            <person name="Schleper C."/>
            <person name="Guy L."/>
            <person name="Ettema T.J."/>
        </authorList>
    </citation>
    <scope>NUCLEOTIDE SEQUENCE</scope>
</reference>
<feature type="non-terminal residue" evidence="1">
    <location>
        <position position="1"/>
    </location>
</feature>
<dbReference type="AlphaFoldDB" id="A0A0F9DVW3"/>
<accession>A0A0F9DVW3</accession>